<evidence type="ECO:0000256" key="1">
    <source>
        <dbReference type="SAM" id="SignalP"/>
    </source>
</evidence>
<dbReference type="PROSITE" id="PS50835">
    <property type="entry name" value="IG_LIKE"/>
    <property type="match status" value="1"/>
</dbReference>
<feature type="signal peptide" evidence="1">
    <location>
        <begin position="1"/>
        <end position="16"/>
    </location>
</feature>
<evidence type="ECO:0000313" key="3">
    <source>
        <dbReference type="EMBL" id="KAJ8391298.1"/>
    </source>
</evidence>
<dbReference type="AlphaFoldDB" id="A0AAD7RVW2"/>
<protein>
    <recommendedName>
        <fullName evidence="2">Ig-like domain-containing protein</fullName>
    </recommendedName>
</protein>
<organism evidence="3 4">
    <name type="scientific">Aldrovandia affinis</name>
    <dbReference type="NCBI Taxonomy" id="143900"/>
    <lineage>
        <taxon>Eukaryota</taxon>
        <taxon>Metazoa</taxon>
        <taxon>Chordata</taxon>
        <taxon>Craniata</taxon>
        <taxon>Vertebrata</taxon>
        <taxon>Euteleostomi</taxon>
        <taxon>Actinopterygii</taxon>
        <taxon>Neopterygii</taxon>
        <taxon>Teleostei</taxon>
        <taxon>Notacanthiformes</taxon>
        <taxon>Halosauridae</taxon>
        <taxon>Aldrovandia</taxon>
    </lineage>
</organism>
<sequence length="208" mass="22895">MHLGIFVPEMRFWVMSLNLALMVSDRGGCYNMTKLPCQAHLEQGLNYRKISWYKIGEGVTGLVLKNLNTNKTILYKSANHSYQIGDDLSLILPPSAFNDCGEYHCTLWPPVGHQIREGDSSFYPPGCSKPKEPQLIKVPRSRLSSSAQQDSVVCAMTGGMAALGVLLLTRWIREGPADSHSCFQDAASHAFVDKSSGMERSISCAALL</sequence>
<dbReference type="PANTHER" id="PTHR15193">
    <property type="entry name" value="CD83 ANTIGEN"/>
    <property type="match status" value="1"/>
</dbReference>
<proteinExistence type="predicted"/>
<dbReference type="InterPro" id="IPR007110">
    <property type="entry name" value="Ig-like_dom"/>
</dbReference>
<keyword evidence="4" id="KW-1185">Reference proteome</keyword>
<dbReference type="SUPFAM" id="SSF48726">
    <property type="entry name" value="Immunoglobulin"/>
    <property type="match status" value="1"/>
</dbReference>
<dbReference type="PANTHER" id="PTHR15193:SF1">
    <property type="entry name" value="CD83 ANTIGEN"/>
    <property type="match status" value="1"/>
</dbReference>
<feature type="chain" id="PRO_5041981090" description="Ig-like domain-containing protein" evidence="1">
    <location>
        <begin position="17"/>
        <end position="208"/>
    </location>
</feature>
<accession>A0AAD7RVW2</accession>
<evidence type="ECO:0000259" key="2">
    <source>
        <dbReference type="PROSITE" id="PS50835"/>
    </source>
</evidence>
<reference evidence="3" key="1">
    <citation type="journal article" date="2023" name="Science">
        <title>Genome structures resolve the early diversification of teleost fishes.</title>
        <authorList>
            <person name="Parey E."/>
            <person name="Louis A."/>
            <person name="Montfort J."/>
            <person name="Bouchez O."/>
            <person name="Roques C."/>
            <person name="Iampietro C."/>
            <person name="Lluch J."/>
            <person name="Castinel A."/>
            <person name="Donnadieu C."/>
            <person name="Desvignes T."/>
            <person name="Floi Bucao C."/>
            <person name="Jouanno E."/>
            <person name="Wen M."/>
            <person name="Mejri S."/>
            <person name="Dirks R."/>
            <person name="Jansen H."/>
            <person name="Henkel C."/>
            <person name="Chen W.J."/>
            <person name="Zahm M."/>
            <person name="Cabau C."/>
            <person name="Klopp C."/>
            <person name="Thompson A.W."/>
            <person name="Robinson-Rechavi M."/>
            <person name="Braasch I."/>
            <person name="Lecointre G."/>
            <person name="Bobe J."/>
            <person name="Postlethwait J.H."/>
            <person name="Berthelot C."/>
            <person name="Roest Crollius H."/>
            <person name="Guiguen Y."/>
        </authorList>
    </citation>
    <scope>NUCLEOTIDE SEQUENCE</scope>
    <source>
        <strain evidence="3">NC1722</strain>
    </source>
</reference>
<feature type="domain" description="Ig-like" evidence="2">
    <location>
        <begin position="8"/>
        <end position="107"/>
    </location>
</feature>
<evidence type="ECO:0000313" key="4">
    <source>
        <dbReference type="Proteomes" id="UP001221898"/>
    </source>
</evidence>
<dbReference type="EMBL" id="JAINUG010000159">
    <property type="protein sequence ID" value="KAJ8391298.1"/>
    <property type="molecule type" value="Genomic_DNA"/>
</dbReference>
<name>A0AAD7RVW2_9TELE</name>
<dbReference type="Proteomes" id="UP001221898">
    <property type="component" value="Unassembled WGS sequence"/>
</dbReference>
<gene>
    <name evidence="3" type="ORF">AAFF_G00090850</name>
</gene>
<comment type="caution">
    <text evidence="3">The sequence shown here is derived from an EMBL/GenBank/DDBJ whole genome shotgun (WGS) entry which is preliminary data.</text>
</comment>
<dbReference type="InterPro" id="IPR036179">
    <property type="entry name" value="Ig-like_dom_sf"/>
</dbReference>
<keyword evidence="1" id="KW-0732">Signal</keyword>